<feature type="coiled-coil region" evidence="1">
    <location>
        <begin position="111"/>
        <end position="138"/>
    </location>
</feature>
<evidence type="ECO:0000313" key="3">
    <source>
        <dbReference type="Proteomes" id="UP000050929"/>
    </source>
</evidence>
<keyword evidence="3" id="KW-1185">Reference proteome</keyword>
<evidence type="ECO:0000313" key="2">
    <source>
        <dbReference type="EMBL" id="KRK63894.1"/>
    </source>
</evidence>
<dbReference type="PROSITE" id="PS51257">
    <property type="entry name" value="PROKAR_LIPOPROTEIN"/>
    <property type="match status" value="1"/>
</dbReference>
<comment type="caution">
    <text evidence="2">The sequence shown here is derived from an EMBL/GenBank/DDBJ whole genome shotgun (WGS) entry which is preliminary data.</text>
</comment>
<dbReference type="AlphaFoldDB" id="A0A0R1IXS8"/>
<organism evidence="2 3">
    <name type="scientific">Companilactobacillus tucceti DSM 20183</name>
    <dbReference type="NCBI Taxonomy" id="1423811"/>
    <lineage>
        <taxon>Bacteria</taxon>
        <taxon>Bacillati</taxon>
        <taxon>Bacillota</taxon>
        <taxon>Bacilli</taxon>
        <taxon>Lactobacillales</taxon>
        <taxon>Lactobacillaceae</taxon>
        <taxon>Companilactobacillus</taxon>
    </lineage>
</organism>
<evidence type="ECO:0000256" key="1">
    <source>
        <dbReference type="SAM" id="Coils"/>
    </source>
</evidence>
<gene>
    <name evidence="2" type="ORF">FC72_GL001025</name>
</gene>
<evidence type="ECO:0008006" key="4">
    <source>
        <dbReference type="Google" id="ProtNLM"/>
    </source>
</evidence>
<dbReference type="RefSeq" id="WP_057766815.1">
    <property type="nucleotide sequence ID" value="NZ_AZDG01000020.1"/>
</dbReference>
<protein>
    <recommendedName>
        <fullName evidence="4">Lipoprotein</fullName>
    </recommendedName>
</protein>
<name>A0A0R1IXS8_9LACO</name>
<dbReference type="OrthoDB" id="2327946at2"/>
<proteinExistence type="predicted"/>
<keyword evidence="1" id="KW-0175">Coiled coil</keyword>
<sequence length="398" mass="44713">MKRSFSVVTVILTFIILLSGCKSQSQSKTNPYDSKVTSVNKTAEKIKSEHDISKKVSSLKDFEDDYQKYQHTKKPYKQVNSAYHHQIKTIKSSIQDSNKSTIKSASVSKSKEETQASLEKKISNLNDLKKEVEAEKEIVYTSPDFENLNKDIDKQIEKNKAGITSAILSTTSSKKYIDAYNQFSMQNNPKGESRGSTPRAKGFYETVGLSEKDYFAIYTGIFDYYGNAVEQGLITKVQSDDAFQEAQSKLLAGKYATKSTVIHNMNFYQIENGDYSGLIGSWKEVSEGGSMHDGQGVRELPLTGQKLNITKYKINDSQVSMTQKDGGITYFTDQNGSEPATFDESDSLSVEATIGSQIYMIEFYPKGVPMAEEKDNSNKERIMIHSSNDSYYEIFERA</sequence>
<reference evidence="2 3" key="1">
    <citation type="journal article" date="2015" name="Genome Announc.">
        <title>Expanding the biotechnology potential of lactobacilli through comparative genomics of 213 strains and associated genera.</title>
        <authorList>
            <person name="Sun Z."/>
            <person name="Harris H.M."/>
            <person name="McCann A."/>
            <person name="Guo C."/>
            <person name="Argimon S."/>
            <person name="Zhang W."/>
            <person name="Yang X."/>
            <person name="Jeffery I.B."/>
            <person name="Cooney J.C."/>
            <person name="Kagawa T.F."/>
            <person name="Liu W."/>
            <person name="Song Y."/>
            <person name="Salvetti E."/>
            <person name="Wrobel A."/>
            <person name="Rasinkangas P."/>
            <person name="Parkhill J."/>
            <person name="Rea M.C."/>
            <person name="O'Sullivan O."/>
            <person name="Ritari J."/>
            <person name="Douillard F.P."/>
            <person name="Paul Ross R."/>
            <person name="Yang R."/>
            <person name="Briner A.E."/>
            <person name="Felis G.E."/>
            <person name="de Vos W.M."/>
            <person name="Barrangou R."/>
            <person name="Klaenhammer T.R."/>
            <person name="Caufield P.W."/>
            <person name="Cui Y."/>
            <person name="Zhang H."/>
            <person name="O'Toole P.W."/>
        </authorList>
    </citation>
    <scope>NUCLEOTIDE SEQUENCE [LARGE SCALE GENOMIC DNA]</scope>
    <source>
        <strain evidence="2 3">DSM 20183</strain>
    </source>
</reference>
<dbReference type="PATRIC" id="fig|1423811.3.peg.1037"/>
<accession>A0A0R1IXS8</accession>
<dbReference type="Proteomes" id="UP000050929">
    <property type="component" value="Unassembled WGS sequence"/>
</dbReference>
<dbReference type="EMBL" id="AZDG01000020">
    <property type="protein sequence ID" value="KRK63894.1"/>
    <property type="molecule type" value="Genomic_DNA"/>
</dbReference>